<dbReference type="RefSeq" id="WP_305027054.1">
    <property type="nucleotide sequence ID" value="NZ_JAUQTA010000001.1"/>
</dbReference>
<dbReference type="EMBL" id="JAUQTA010000001">
    <property type="protein sequence ID" value="MDO7867667.1"/>
    <property type="molecule type" value="Genomic_DNA"/>
</dbReference>
<name>A0ABT9AZ13_9ACTN</name>
<evidence type="ECO:0008006" key="3">
    <source>
        <dbReference type="Google" id="ProtNLM"/>
    </source>
</evidence>
<reference evidence="1 2" key="1">
    <citation type="submission" date="2023-07" db="EMBL/GenBank/DDBJ databases">
        <title>Nocardioides sp. nov WY-20 isolated from soil.</title>
        <authorList>
            <person name="Liu B."/>
            <person name="Wan Y."/>
        </authorList>
    </citation>
    <scope>NUCLEOTIDE SEQUENCE [LARGE SCALE GENOMIC DNA]</scope>
    <source>
        <strain evidence="1 2">WY-20</strain>
    </source>
</reference>
<proteinExistence type="predicted"/>
<dbReference type="Proteomes" id="UP001233314">
    <property type="component" value="Unassembled WGS sequence"/>
</dbReference>
<protein>
    <recommendedName>
        <fullName evidence="3">Transcriptional regulator, AbiEi antitoxin, Type IV TA system</fullName>
    </recommendedName>
</protein>
<evidence type="ECO:0000313" key="2">
    <source>
        <dbReference type="Proteomes" id="UP001233314"/>
    </source>
</evidence>
<accession>A0ABT9AZ13</accession>
<comment type="caution">
    <text evidence="1">The sequence shown here is derived from an EMBL/GenBank/DDBJ whole genome shotgun (WGS) entry which is preliminary data.</text>
</comment>
<sequence length="64" mass="7443">MVMLSPLEDLLDLHDGVVARAQVLLLPGESDATIRRRLRRREWVTLHPGVYLDHTGVRTWRQRA</sequence>
<gene>
    <name evidence="1" type="ORF">Q5722_04705</name>
</gene>
<evidence type="ECO:0000313" key="1">
    <source>
        <dbReference type="EMBL" id="MDO7867667.1"/>
    </source>
</evidence>
<organism evidence="1 2">
    <name type="scientific">Nocardioides jiangxiensis</name>
    <dbReference type="NCBI Taxonomy" id="3064524"/>
    <lineage>
        <taxon>Bacteria</taxon>
        <taxon>Bacillati</taxon>
        <taxon>Actinomycetota</taxon>
        <taxon>Actinomycetes</taxon>
        <taxon>Propionibacteriales</taxon>
        <taxon>Nocardioidaceae</taxon>
        <taxon>Nocardioides</taxon>
    </lineage>
</organism>
<keyword evidence="2" id="KW-1185">Reference proteome</keyword>